<feature type="domain" description="Pyrroline-5-carboxylate reductase catalytic N-terminal" evidence="1">
    <location>
        <begin position="2"/>
        <end position="88"/>
    </location>
</feature>
<dbReference type="Gene3D" id="1.10.1040.20">
    <property type="entry name" value="ProC-like, C-terminal domain"/>
    <property type="match status" value="1"/>
</dbReference>
<dbReference type="PANTHER" id="PTHR40459:SF1">
    <property type="entry name" value="CONSERVED HYPOTHETICAL ALANINE AND LEUCINE RICH PROTEIN"/>
    <property type="match status" value="1"/>
</dbReference>
<dbReference type="InterPro" id="IPR036291">
    <property type="entry name" value="NAD(P)-bd_dom_sf"/>
</dbReference>
<dbReference type="PANTHER" id="PTHR40459">
    <property type="entry name" value="CONSERVED HYPOTHETICAL ALANINE AND LEUCINE RICH PROTEIN"/>
    <property type="match status" value="1"/>
</dbReference>
<dbReference type="Pfam" id="PF10728">
    <property type="entry name" value="DUF2520"/>
    <property type="match status" value="1"/>
</dbReference>
<feature type="domain" description="DUF2520" evidence="2">
    <location>
        <begin position="132"/>
        <end position="257"/>
    </location>
</feature>
<organism evidence="3">
    <name type="scientific">marine metagenome</name>
    <dbReference type="NCBI Taxonomy" id="408172"/>
    <lineage>
        <taxon>unclassified sequences</taxon>
        <taxon>metagenomes</taxon>
        <taxon>ecological metagenomes</taxon>
    </lineage>
</organism>
<dbReference type="AlphaFoldDB" id="A0A382IUQ8"/>
<gene>
    <name evidence="3" type="ORF">METZ01_LOCUS255761</name>
</gene>
<dbReference type="SUPFAM" id="SSF48179">
    <property type="entry name" value="6-phosphogluconate dehydrogenase C-terminal domain-like"/>
    <property type="match status" value="1"/>
</dbReference>
<dbReference type="InterPro" id="IPR018931">
    <property type="entry name" value="DUF2520"/>
</dbReference>
<dbReference type="SUPFAM" id="SSF51735">
    <property type="entry name" value="NAD(P)-binding Rossmann-fold domains"/>
    <property type="match status" value="1"/>
</dbReference>
<dbReference type="InterPro" id="IPR028939">
    <property type="entry name" value="P5C_Rdtase_cat_N"/>
</dbReference>
<dbReference type="InterPro" id="IPR008927">
    <property type="entry name" value="6-PGluconate_DH-like_C_sf"/>
</dbReference>
<dbReference type="Pfam" id="PF03807">
    <property type="entry name" value="F420_oxidored"/>
    <property type="match status" value="1"/>
</dbReference>
<evidence type="ECO:0008006" key="4">
    <source>
        <dbReference type="Google" id="ProtNLM"/>
    </source>
</evidence>
<name>A0A382IUQ8_9ZZZZ</name>
<dbReference type="InterPro" id="IPR037108">
    <property type="entry name" value="TM1727-like_C_sf"/>
</dbReference>
<evidence type="ECO:0000259" key="2">
    <source>
        <dbReference type="Pfam" id="PF10728"/>
    </source>
</evidence>
<accession>A0A382IUQ8</accession>
<proteinExistence type="predicted"/>
<dbReference type="EMBL" id="UINC01069491">
    <property type="protein sequence ID" value="SVC02907.1"/>
    <property type="molecule type" value="Genomic_DNA"/>
</dbReference>
<protein>
    <recommendedName>
        <fullName evidence="4">DUF2520 domain-containing protein</fullName>
    </recommendedName>
</protein>
<evidence type="ECO:0000259" key="1">
    <source>
        <dbReference type="Pfam" id="PF03807"/>
    </source>
</evidence>
<evidence type="ECO:0000313" key="3">
    <source>
        <dbReference type="EMBL" id="SVC02907.1"/>
    </source>
</evidence>
<sequence length="286" mass="30490">MKIGFIGAGRMAATLALGLAQSGYHIAAIASRTHESAQLLAETIQGCQAKENSLDIVRNCDFVFITTPDDSIEAVVDQIHWREGMSVVHCSGAKTSDILKKAKTDGAHTASFHPMQTFPKTGGGDTELSGISFALEGDPLVLNKLKDMASNLGGWSVEVSAEHRAIYHLSGFLACGAVTTLINQASGLWEILGYKREYGLKVLLPLLKSTVASIENHGIADSLTGPISRGDIGTVEKHIEALQQNAKSILPLYKSLASGALTVAGQRNDIDQTSEKALRTLLDDHI</sequence>
<reference evidence="3" key="1">
    <citation type="submission" date="2018-05" db="EMBL/GenBank/DDBJ databases">
        <authorList>
            <person name="Lanie J.A."/>
            <person name="Ng W.-L."/>
            <person name="Kazmierczak K.M."/>
            <person name="Andrzejewski T.M."/>
            <person name="Davidsen T.M."/>
            <person name="Wayne K.J."/>
            <person name="Tettelin H."/>
            <person name="Glass J.I."/>
            <person name="Rusch D."/>
            <person name="Podicherti R."/>
            <person name="Tsui H.-C.T."/>
            <person name="Winkler M.E."/>
        </authorList>
    </citation>
    <scope>NUCLEOTIDE SEQUENCE</scope>
</reference>
<dbReference type="Gene3D" id="3.40.50.720">
    <property type="entry name" value="NAD(P)-binding Rossmann-like Domain"/>
    <property type="match status" value="1"/>
</dbReference>